<comment type="caution">
    <text evidence="1">The sequence shown here is derived from an EMBL/GenBank/DDBJ whole genome shotgun (WGS) entry which is preliminary data.</text>
</comment>
<proteinExistence type="predicted"/>
<evidence type="ECO:0000313" key="2">
    <source>
        <dbReference type="Proteomes" id="UP000288805"/>
    </source>
</evidence>
<sequence>MCFITTRCWTPMPPDSIITRHGHPLMALHREKSSTIENCTLNVTGSAWMGNTTSPRKVVVAPLNLDNRCLGTKMLDTSNPPTPNVKIKMSSCDCNTRLTSIEGKWSGHDPNGKSTFIPVSYIGSILIGSDDLKCDRVLMFYFWQAEHSCSSMPSAWCPNQAHIALNKCDPLLRLIFLDAWSYSSHASMAAVNQTTGEVLHSILQLKLEEAIRRPRFLFGTEQVPPKMVTDETGIWFQIPSLEITNAKIIY</sequence>
<gene>
    <name evidence="1" type="ORF">CK203_113593</name>
</gene>
<evidence type="ECO:0000313" key="1">
    <source>
        <dbReference type="EMBL" id="RVW21050.1"/>
    </source>
</evidence>
<dbReference type="Proteomes" id="UP000288805">
    <property type="component" value="Unassembled WGS sequence"/>
</dbReference>
<dbReference type="EMBL" id="QGNW01002317">
    <property type="protein sequence ID" value="RVW21050.1"/>
    <property type="molecule type" value="Genomic_DNA"/>
</dbReference>
<dbReference type="AlphaFoldDB" id="A0A438CCS6"/>
<reference evidence="1 2" key="1">
    <citation type="journal article" date="2018" name="PLoS Genet.">
        <title>Population sequencing reveals clonal diversity and ancestral inbreeding in the grapevine cultivar Chardonnay.</title>
        <authorList>
            <person name="Roach M.J."/>
            <person name="Johnson D.L."/>
            <person name="Bohlmann J."/>
            <person name="van Vuuren H.J."/>
            <person name="Jones S.J."/>
            <person name="Pretorius I.S."/>
            <person name="Schmidt S.A."/>
            <person name="Borneman A.R."/>
        </authorList>
    </citation>
    <scope>NUCLEOTIDE SEQUENCE [LARGE SCALE GENOMIC DNA]</scope>
    <source>
        <strain evidence="2">cv. Chardonnay</strain>
        <tissue evidence="1">Leaf</tissue>
    </source>
</reference>
<organism evidence="1 2">
    <name type="scientific">Vitis vinifera</name>
    <name type="common">Grape</name>
    <dbReference type="NCBI Taxonomy" id="29760"/>
    <lineage>
        <taxon>Eukaryota</taxon>
        <taxon>Viridiplantae</taxon>
        <taxon>Streptophyta</taxon>
        <taxon>Embryophyta</taxon>
        <taxon>Tracheophyta</taxon>
        <taxon>Spermatophyta</taxon>
        <taxon>Magnoliopsida</taxon>
        <taxon>eudicotyledons</taxon>
        <taxon>Gunneridae</taxon>
        <taxon>Pentapetalae</taxon>
        <taxon>rosids</taxon>
        <taxon>Vitales</taxon>
        <taxon>Vitaceae</taxon>
        <taxon>Viteae</taxon>
        <taxon>Vitis</taxon>
    </lineage>
</organism>
<accession>A0A438CCS6</accession>
<protein>
    <submittedName>
        <fullName evidence="1">Uncharacterized protein</fullName>
    </submittedName>
</protein>
<name>A0A438CCS6_VITVI</name>